<keyword evidence="2" id="KW-1133">Transmembrane helix</keyword>
<dbReference type="Proteomes" id="UP001145145">
    <property type="component" value="Unassembled WGS sequence"/>
</dbReference>
<feature type="compositionally biased region" description="Polar residues" evidence="1">
    <location>
        <begin position="114"/>
        <end position="124"/>
    </location>
</feature>
<keyword evidence="2" id="KW-0472">Membrane</keyword>
<proteinExistence type="predicted"/>
<reference evidence="4 5" key="1">
    <citation type="journal article" date="2023" name="Int. J. Syst. Evol. Microbiol.">
        <title>Sellimonas catena sp. nov., isolated from human faeces.</title>
        <authorList>
            <person name="Hisatomi A."/>
            <person name="Ohkuma M."/>
            <person name="Sakamoto M."/>
        </authorList>
    </citation>
    <scope>NUCLEOTIDE SEQUENCE [LARGE SCALE GENOMIC DNA]</scope>
    <source>
        <strain evidence="4 5">12EGH17</strain>
    </source>
</reference>
<gene>
    <name evidence="4" type="ORF">Selli1_07420</name>
</gene>
<dbReference type="AlphaFoldDB" id="A0A9W6C5I0"/>
<feature type="region of interest" description="Disordered" evidence="1">
    <location>
        <begin position="86"/>
        <end position="127"/>
    </location>
</feature>
<dbReference type="EMBL" id="BSBO01000005">
    <property type="protein sequence ID" value="GLG03568.1"/>
    <property type="molecule type" value="Genomic_DNA"/>
</dbReference>
<name>A0A9W6C5I0_9FIRM</name>
<dbReference type="Pfam" id="PF14285">
    <property type="entry name" value="DUF4367"/>
    <property type="match status" value="1"/>
</dbReference>
<feature type="transmembrane region" description="Helical" evidence="2">
    <location>
        <begin position="135"/>
        <end position="155"/>
    </location>
</feature>
<protein>
    <recommendedName>
        <fullName evidence="3">DUF4367 domain-containing protein</fullName>
    </recommendedName>
</protein>
<feature type="region of interest" description="Disordered" evidence="1">
    <location>
        <begin position="19"/>
        <end position="45"/>
    </location>
</feature>
<evidence type="ECO:0000313" key="4">
    <source>
        <dbReference type="EMBL" id="GLG03568.1"/>
    </source>
</evidence>
<sequence length="324" mass="37580">MKKEDELMKEFLQEELEKESARIKEEVEQDPPLTESGPDPELKNKIWKQAEEIRRQRKAYENLSEADKEALRLGKELQLRREEKAREEFSEELAPESLELAVGAEERQPESHSEIQTAQGSQTPKVRVRKRRKKTIVALAVALIAVLGVGITSFGDGGVVIETVDRILGGRKTTNINSESDDTDVTQQEEITEEKVFQKIKNEFGFDAVRLVYRPIDMEMVDYTLEPEFLAATIYYQYGENIFTYNIAPVYQNFSFGYDIEDTIIDEYIKTVEDTEIHVTEYLIEASNQQEFSAEFEYKDITYILTGIIEKDEFEKILENLHFF</sequence>
<dbReference type="InterPro" id="IPR025377">
    <property type="entry name" value="DUF4367"/>
</dbReference>
<organism evidence="4 5">
    <name type="scientific">Sellimonas catena</name>
    <dbReference type="NCBI Taxonomy" id="2994035"/>
    <lineage>
        <taxon>Bacteria</taxon>
        <taxon>Bacillati</taxon>
        <taxon>Bacillota</taxon>
        <taxon>Clostridia</taxon>
        <taxon>Lachnospirales</taxon>
        <taxon>Lachnospiraceae</taxon>
        <taxon>Sellimonas</taxon>
    </lineage>
</organism>
<accession>A0A9W6C5I0</accession>
<evidence type="ECO:0000313" key="5">
    <source>
        <dbReference type="Proteomes" id="UP001145145"/>
    </source>
</evidence>
<feature type="compositionally biased region" description="Basic and acidic residues" evidence="1">
    <location>
        <begin position="104"/>
        <end position="113"/>
    </location>
</feature>
<keyword evidence="2" id="KW-0812">Transmembrane</keyword>
<keyword evidence="5" id="KW-1185">Reference proteome</keyword>
<evidence type="ECO:0000256" key="1">
    <source>
        <dbReference type="SAM" id="MobiDB-lite"/>
    </source>
</evidence>
<evidence type="ECO:0000256" key="2">
    <source>
        <dbReference type="SAM" id="Phobius"/>
    </source>
</evidence>
<evidence type="ECO:0000259" key="3">
    <source>
        <dbReference type="Pfam" id="PF14285"/>
    </source>
</evidence>
<feature type="domain" description="DUF4367" evidence="3">
    <location>
        <begin position="209"/>
        <end position="321"/>
    </location>
</feature>
<comment type="caution">
    <text evidence="4">The sequence shown here is derived from an EMBL/GenBank/DDBJ whole genome shotgun (WGS) entry which is preliminary data.</text>
</comment>